<dbReference type="SUPFAM" id="SSF51246">
    <property type="entry name" value="Rudiment single hybrid motif"/>
    <property type="match status" value="1"/>
</dbReference>
<sequence>MTRIRRVLIANRGEIAVRVIRTLRELSITSIAVFSEPDRASLHVLLADEAYPIGPGPAAESYLDLERVIATARAQKADAIHPGYGFFAESVAFARACEEAGIVFIGPRSDIIAALGDKLAARAAARRAGVPMVPGTEAPLATLEELRAAARGIGYPLMLKAAAGGGGKGMRRVAREAELESAWSLTRGEAQAAFGDARIYAERAIERPRHIEAQIVADAHGRVAFLGERECSIQRRHQKLLEETPSPAFDARLRARFAEAACRIAKQVGYLNAGTVEFIFEDGEFYFLEVNTRLQVEHPVTEMVTGLDLVAEQIRIAEGAPLSFGDAPPAPRGWAIEARVLAEDPAAGFMPSVGRIERVRFPQGPGVRNDAGVYRGFEVPVYYDSLLAKLVVWAGDREGARRRLLRALDEFVLEGVSHNLAFHRWLLTHPEFVAGNLSTRFLDEHFDPAALQAGPESAEVALFAAALHEREERMRIAVAEPNGSQARSSWKWPERRRSGVRELR</sequence>
<dbReference type="InterPro" id="IPR005479">
    <property type="entry name" value="CPAse_ATP-bd"/>
</dbReference>
<dbReference type="SUPFAM" id="SSF56059">
    <property type="entry name" value="Glutathione synthetase ATP-binding domain-like"/>
    <property type="match status" value="1"/>
</dbReference>
<evidence type="ECO:0000313" key="10">
    <source>
        <dbReference type="Proteomes" id="UP000317716"/>
    </source>
</evidence>
<dbReference type="Pfam" id="PF00289">
    <property type="entry name" value="Biotin_carb_N"/>
    <property type="match status" value="1"/>
</dbReference>
<dbReference type="SMART" id="SM00878">
    <property type="entry name" value="Biotin_carb_C"/>
    <property type="match status" value="1"/>
</dbReference>
<protein>
    <submittedName>
        <fullName evidence="9">Acetyl-CoA carboxylase biotin carboxylase subunit</fullName>
    </submittedName>
</protein>
<dbReference type="EMBL" id="VBOS01000215">
    <property type="protein sequence ID" value="TMQ55431.1"/>
    <property type="molecule type" value="Genomic_DNA"/>
</dbReference>
<dbReference type="Gene3D" id="3.30.470.20">
    <property type="entry name" value="ATP-grasp fold, B domain"/>
    <property type="match status" value="1"/>
</dbReference>
<feature type="region of interest" description="Disordered" evidence="6">
    <location>
        <begin position="478"/>
        <end position="504"/>
    </location>
</feature>
<evidence type="ECO:0000259" key="7">
    <source>
        <dbReference type="PROSITE" id="PS50975"/>
    </source>
</evidence>
<dbReference type="InterPro" id="IPR005481">
    <property type="entry name" value="BC-like_N"/>
</dbReference>
<dbReference type="InterPro" id="IPR016185">
    <property type="entry name" value="PreATP-grasp_dom_sf"/>
</dbReference>
<feature type="domain" description="ATP-grasp" evidence="7">
    <location>
        <begin position="122"/>
        <end position="318"/>
    </location>
</feature>
<keyword evidence="3 5" id="KW-0067">ATP-binding</keyword>
<dbReference type="PANTHER" id="PTHR18866:SF33">
    <property type="entry name" value="METHYLCROTONOYL-COA CARBOXYLASE SUBUNIT ALPHA, MITOCHONDRIAL-RELATED"/>
    <property type="match status" value="1"/>
</dbReference>
<dbReference type="FunFam" id="3.30.1490.20:FF:000003">
    <property type="entry name" value="acetyl-CoA carboxylase isoform X1"/>
    <property type="match status" value="1"/>
</dbReference>
<dbReference type="NCBIfam" id="NF006367">
    <property type="entry name" value="PRK08591.1"/>
    <property type="match status" value="1"/>
</dbReference>
<dbReference type="InterPro" id="IPR050856">
    <property type="entry name" value="Biotin_carboxylase_complex"/>
</dbReference>
<evidence type="ECO:0000256" key="5">
    <source>
        <dbReference type="PROSITE-ProRule" id="PRU00409"/>
    </source>
</evidence>
<dbReference type="GO" id="GO:0016874">
    <property type="term" value="F:ligase activity"/>
    <property type="evidence" value="ECO:0007669"/>
    <property type="project" value="UniProtKB-KW"/>
</dbReference>
<evidence type="ECO:0000313" key="9">
    <source>
        <dbReference type="EMBL" id="TMQ55431.1"/>
    </source>
</evidence>
<dbReference type="GO" id="GO:0005524">
    <property type="term" value="F:ATP binding"/>
    <property type="evidence" value="ECO:0007669"/>
    <property type="project" value="UniProtKB-UniRule"/>
</dbReference>
<keyword evidence="4" id="KW-0092">Biotin</keyword>
<dbReference type="PROSITE" id="PS00866">
    <property type="entry name" value="CPSASE_1"/>
    <property type="match status" value="1"/>
</dbReference>
<dbReference type="InterPro" id="IPR011054">
    <property type="entry name" value="Rudment_hybrid_motif"/>
</dbReference>
<dbReference type="GO" id="GO:0046872">
    <property type="term" value="F:metal ion binding"/>
    <property type="evidence" value="ECO:0007669"/>
    <property type="project" value="InterPro"/>
</dbReference>
<evidence type="ECO:0000256" key="3">
    <source>
        <dbReference type="ARBA" id="ARBA00022840"/>
    </source>
</evidence>
<dbReference type="FunFam" id="3.40.50.20:FF:000010">
    <property type="entry name" value="Propionyl-CoA carboxylase subunit alpha"/>
    <property type="match status" value="1"/>
</dbReference>
<evidence type="ECO:0000256" key="1">
    <source>
        <dbReference type="ARBA" id="ARBA00022598"/>
    </source>
</evidence>
<dbReference type="SUPFAM" id="SSF52440">
    <property type="entry name" value="PreATP-grasp domain"/>
    <property type="match status" value="1"/>
</dbReference>
<comment type="caution">
    <text evidence="9">The sequence shown here is derived from an EMBL/GenBank/DDBJ whole genome shotgun (WGS) entry which is preliminary data.</text>
</comment>
<dbReference type="InterPro" id="IPR011761">
    <property type="entry name" value="ATP-grasp"/>
</dbReference>
<evidence type="ECO:0000259" key="8">
    <source>
        <dbReference type="PROSITE" id="PS50979"/>
    </source>
</evidence>
<dbReference type="InterPro" id="IPR011764">
    <property type="entry name" value="Biotin_carboxylation_dom"/>
</dbReference>
<name>A0A538SVQ5_UNCEI</name>
<feature type="compositionally biased region" description="Basic and acidic residues" evidence="6">
    <location>
        <begin position="492"/>
        <end position="504"/>
    </location>
</feature>
<keyword evidence="2 5" id="KW-0547">Nucleotide-binding</keyword>
<accession>A0A538SVQ5</accession>
<proteinExistence type="predicted"/>
<evidence type="ECO:0000256" key="4">
    <source>
        <dbReference type="ARBA" id="ARBA00023267"/>
    </source>
</evidence>
<dbReference type="Pfam" id="PF02785">
    <property type="entry name" value="Biotin_carb_C"/>
    <property type="match status" value="1"/>
</dbReference>
<gene>
    <name evidence="9" type="ORF">E6K72_06380</name>
</gene>
<organism evidence="9 10">
    <name type="scientific">Eiseniibacteriota bacterium</name>
    <dbReference type="NCBI Taxonomy" id="2212470"/>
    <lineage>
        <taxon>Bacteria</taxon>
        <taxon>Candidatus Eiseniibacteriota</taxon>
    </lineage>
</organism>
<evidence type="ECO:0000256" key="2">
    <source>
        <dbReference type="ARBA" id="ARBA00022741"/>
    </source>
</evidence>
<dbReference type="PROSITE" id="PS00867">
    <property type="entry name" value="CPSASE_2"/>
    <property type="match status" value="1"/>
</dbReference>
<dbReference type="PROSITE" id="PS50975">
    <property type="entry name" value="ATP_GRASP"/>
    <property type="match status" value="1"/>
</dbReference>
<keyword evidence="1" id="KW-0436">Ligase</keyword>
<dbReference type="PANTHER" id="PTHR18866">
    <property type="entry name" value="CARBOXYLASE:PYRUVATE/ACETYL-COA/PROPIONYL-COA CARBOXYLASE"/>
    <property type="match status" value="1"/>
</dbReference>
<dbReference type="Pfam" id="PF02786">
    <property type="entry name" value="CPSase_L_D2"/>
    <property type="match status" value="1"/>
</dbReference>
<dbReference type="AlphaFoldDB" id="A0A538SVQ5"/>
<dbReference type="PROSITE" id="PS50979">
    <property type="entry name" value="BC"/>
    <property type="match status" value="1"/>
</dbReference>
<feature type="domain" description="Biotin carboxylation" evidence="8">
    <location>
        <begin position="3"/>
        <end position="447"/>
    </location>
</feature>
<dbReference type="Proteomes" id="UP000317716">
    <property type="component" value="Unassembled WGS sequence"/>
</dbReference>
<dbReference type="InterPro" id="IPR005482">
    <property type="entry name" value="Biotin_COase_C"/>
</dbReference>
<evidence type="ECO:0000256" key="6">
    <source>
        <dbReference type="SAM" id="MobiDB-lite"/>
    </source>
</evidence>
<reference evidence="9 10" key="1">
    <citation type="journal article" date="2019" name="Nat. Microbiol.">
        <title>Mediterranean grassland soil C-N compound turnover is dependent on rainfall and depth, and is mediated by genomically divergent microorganisms.</title>
        <authorList>
            <person name="Diamond S."/>
            <person name="Andeer P.F."/>
            <person name="Li Z."/>
            <person name="Crits-Christoph A."/>
            <person name="Burstein D."/>
            <person name="Anantharaman K."/>
            <person name="Lane K.R."/>
            <person name="Thomas B.C."/>
            <person name="Pan C."/>
            <person name="Northen T.R."/>
            <person name="Banfield J.F."/>
        </authorList>
    </citation>
    <scope>NUCLEOTIDE SEQUENCE [LARGE SCALE GENOMIC DNA]</scope>
    <source>
        <strain evidence="9">WS_2</strain>
    </source>
</reference>